<name>A0A848FK01_9BURK</name>
<evidence type="ECO:0000259" key="2">
    <source>
        <dbReference type="Pfam" id="PF07589"/>
    </source>
</evidence>
<sequence length="368" mass="40032">MQTQFRLMVTLAALVAAAAQAEVPLYRVHDLGVLPGGVDSGARAINDRGDVAGDMRYENGTWQAFLYRNGQMQGLGTLGWRSSFAADINNRGDVVGRIDGGDPGSPVHRPFLYRDGRMIDLQPVLDVSQGFAWGINNSGHIVGVSDKGAFFYDGSRARFLEIPGGSGWANEINDQDAVVGRAYLEDCSCAKSFVWRDGVTTVLPDPPGHLPGYDEYEARDINNAGQILVHKDFSYVSLNREFIYSDGVYTAINFVNGSALDINERGWVVGYDYYERAMLYRDGESYRLNDLLVPEDAVHWDLAYASGINDRGVIAGIGHLDNQWRAFIATPVPEPGTAATLLAGLGMVGWAARRRAARSHASGCAGTT</sequence>
<evidence type="ECO:0000256" key="1">
    <source>
        <dbReference type="SAM" id="SignalP"/>
    </source>
</evidence>
<protein>
    <submittedName>
        <fullName evidence="3">PEP-CTERM sorting domain-containing protein</fullName>
    </submittedName>
</protein>
<feature type="chain" id="PRO_5032491459" evidence="1">
    <location>
        <begin position="22"/>
        <end position="368"/>
    </location>
</feature>
<keyword evidence="1" id="KW-0732">Signal</keyword>
<dbReference type="NCBIfam" id="TIGR02913">
    <property type="entry name" value="HAF_rpt"/>
    <property type="match status" value="1"/>
</dbReference>
<dbReference type="Proteomes" id="UP000574067">
    <property type="component" value="Unassembled WGS sequence"/>
</dbReference>
<feature type="domain" description="Ice-binding protein C-terminal" evidence="2">
    <location>
        <begin position="331"/>
        <end position="355"/>
    </location>
</feature>
<feature type="signal peptide" evidence="1">
    <location>
        <begin position="1"/>
        <end position="21"/>
    </location>
</feature>
<dbReference type="RefSeq" id="WP_169163457.1">
    <property type="nucleotide sequence ID" value="NZ_JABBFW010000034.1"/>
</dbReference>
<evidence type="ECO:0000313" key="3">
    <source>
        <dbReference type="EMBL" id="NML18563.1"/>
    </source>
</evidence>
<dbReference type="EMBL" id="JABBFW010000034">
    <property type="protein sequence ID" value="NML18563.1"/>
    <property type="molecule type" value="Genomic_DNA"/>
</dbReference>
<reference evidence="3 4" key="1">
    <citation type="submission" date="2020-04" db="EMBL/GenBank/DDBJ databases">
        <title>Azohydromonas sp. isolated from soil.</title>
        <authorList>
            <person name="Dahal R.H."/>
        </authorList>
    </citation>
    <scope>NUCLEOTIDE SEQUENCE [LARGE SCALE GENOMIC DNA]</scope>
    <source>
        <strain evidence="3 4">G-1-1-14</strain>
    </source>
</reference>
<comment type="caution">
    <text evidence="3">The sequence shown here is derived from an EMBL/GenBank/DDBJ whole genome shotgun (WGS) entry which is preliminary data.</text>
</comment>
<keyword evidence="4" id="KW-1185">Reference proteome</keyword>
<gene>
    <name evidence="3" type="ORF">HHL10_26700</name>
</gene>
<dbReference type="Pfam" id="PF07589">
    <property type="entry name" value="PEP-CTERM"/>
    <property type="match status" value="1"/>
</dbReference>
<dbReference type="InterPro" id="IPR013424">
    <property type="entry name" value="Ice-binding_C"/>
</dbReference>
<evidence type="ECO:0000313" key="4">
    <source>
        <dbReference type="Proteomes" id="UP000574067"/>
    </source>
</evidence>
<dbReference type="NCBIfam" id="TIGR02595">
    <property type="entry name" value="PEP_CTERM"/>
    <property type="match status" value="1"/>
</dbReference>
<organism evidence="3 4">
    <name type="scientific">Azohydromonas caseinilytica</name>
    <dbReference type="NCBI Taxonomy" id="2728836"/>
    <lineage>
        <taxon>Bacteria</taxon>
        <taxon>Pseudomonadati</taxon>
        <taxon>Pseudomonadota</taxon>
        <taxon>Betaproteobacteria</taxon>
        <taxon>Burkholderiales</taxon>
        <taxon>Sphaerotilaceae</taxon>
        <taxon>Azohydromonas</taxon>
    </lineage>
</organism>
<dbReference type="InterPro" id="IPR014262">
    <property type="entry name" value="HAF_rpt"/>
</dbReference>
<dbReference type="AlphaFoldDB" id="A0A848FK01"/>
<accession>A0A848FK01</accession>
<proteinExistence type="predicted"/>